<dbReference type="AlphaFoldDB" id="A0A7W8MBW3"/>
<sequence>MQGNTDPHPMTAKAGQMTVGFTFSGRLEPQGFVAFAEHRAARLSLGLNIAFCDSERCRLTLSGPEALIDAFEMAVSLGPYDSIVLDVSRFQTDDDLPAKAAS</sequence>
<dbReference type="InterPro" id="IPR036046">
    <property type="entry name" value="Acylphosphatase-like_dom_sf"/>
</dbReference>
<accession>A0A7W8MBW3</accession>
<dbReference type="RefSeq" id="WP_246034971.1">
    <property type="nucleotide sequence ID" value="NZ_JACHGA010000002.1"/>
</dbReference>
<name>A0A7W8MBW3_9HYPH</name>
<organism evidence="1 2">
    <name type="scientific">Rhizobium rosettiformans</name>
    <dbReference type="NCBI Taxonomy" id="1368430"/>
    <lineage>
        <taxon>Bacteria</taxon>
        <taxon>Pseudomonadati</taxon>
        <taxon>Pseudomonadota</taxon>
        <taxon>Alphaproteobacteria</taxon>
        <taxon>Hyphomicrobiales</taxon>
        <taxon>Rhizobiaceae</taxon>
        <taxon>Rhizobium/Agrobacterium group</taxon>
        <taxon>Rhizobium</taxon>
    </lineage>
</organism>
<evidence type="ECO:0008006" key="3">
    <source>
        <dbReference type="Google" id="ProtNLM"/>
    </source>
</evidence>
<dbReference type="SUPFAM" id="SSF54975">
    <property type="entry name" value="Acylphosphatase/BLUF domain-like"/>
    <property type="match status" value="1"/>
</dbReference>
<evidence type="ECO:0000313" key="2">
    <source>
        <dbReference type="Proteomes" id="UP000550895"/>
    </source>
</evidence>
<comment type="caution">
    <text evidence="1">The sequence shown here is derived from an EMBL/GenBank/DDBJ whole genome shotgun (WGS) entry which is preliminary data.</text>
</comment>
<proteinExistence type="predicted"/>
<protein>
    <recommendedName>
        <fullName evidence="3">Acylphosphatase</fullName>
    </recommendedName>
</protein>
<gene>
    <name evidence="1" type="ORF">HNR26_001201</name>
</gene>
<dbReference type="EMBL" id="JACHGA010000002">
    <property type="protein sequence ID" value="MBB5275157.1"/>
    <property type="molecule type" value="Genomic_DNA"/>
</dbReference>
<keyword evidence="2" id="KW-1185">Reference proteome</keyword>
<dbReference type="Proteomes" id="UP000550895">
    <property type="component" value="Unassembled WGS sequence"/>
</dbReference>
<reference evidence="1 2" key="1">
    <citation type="submission" date="2020-08" db="EMBL/GenBank/DDBJ databases">
        <title>Genomic Encyclopedia of Type Strains, Phase IV (KMG-IV): sequencing the most valuable type-strain genomes for metagenomic binning, comparative biology and taxonomic classification.</title>
        <authorList>
            <person name="Goeker M."/>
        </authorList>
    </citation>
    <scope>NUCLEOTIDE SEQUENCE [LARGE SCALE GENOMIC DNA]</scope>
    <source>
        <strain evidence="1 2">DSM 26376</strain>
    </source>
</reference>
<evidence type="ECO:0000313" key="1">
    <source>
        <dbReference type="EMBL" id="MBB5275157.1"/>
    </source>
</evidence>